<sequence length="494" mass="56975">MKPHRHQNEGQSIWNEDMSIRDVEEAQEWYDNLTEPDRRSDEELDAKLEEHFEDILDRLEHAKQLEEFLNFMARARTQEIDRLKEERRLNIKRWLEDAGWDEHDWTFPEFVACKWSSLVEAPQALTDCAWQKLYPSMVLYLEQNRRSYTERSKFVRKGKWLRRMRRLLLDIRNQSDIFDNSGKDIPEGEDKPEDDSPDTTINQNTLNDTLSPSEDESSSTTEDESDRNPEQLAPLAPLTSCARVRTPFPPMVDLLKWPIISDLLKTNTDADTMQERFEELRDEIQGQIRSWGSGVKEELVEILEAGSTDTDPSSGMPQLELQTEKALDGLTPTTRLLLRADSVFCVSEDDSLVAPMPLYFPEPFTVLQAQPDGYCTTTFKKLDGHKRPRHGYPWDTSEVQYYPEGSTTARALLKQLGRVDAAQFELQALGARFTCGSCGDKWPRSWNEMIQHYAETIIHANKAANAKASIKKRVKYNNVHSLNLKTKKAATDTA</sequence>
<feature type="region of interest" description="Disordered" evidence="2">
    <location>
        <begin position="179"/>
        <end position="238"/>
    </location>
</feature>
<comment type="caution">
    <text evidence="3">The sequence shown here is derived from an EMBL/GenBank/DDBJ whole genome shotgun (WGS) entry which is preliminary data.</text>
</comment>
<gene>
    <name evidence="3" type="ORF">RDB_LOCUS99596</name>
</gene>
<name>A0A8H3CPU7_9AGAM</name>
<feature type="compositionally biased region" description="Acidic residues" evidence="2">
    <location>
        <begin position="213"/>
        <end position="225"/>
    </location>
</feature>
<evidence type="ECO:0000313" key="4">
    <source>
        <dbReference type="Proteomes" id="UP000663853"/>
    </source>
</evidence>
<dbReference type="EMBL" id="CAJMXA010002970">
    <property type="protein sequence ID" value="CAE6489567.1"/>
    <property type="molecule type" value="Genomic_DNA"/>
</dbReference>
<dbReference type="AlphaFoldDB" id="A0A8H3CPU7"/>
<feature type="compositionally biased region" description="Polar residues" evidence="2">
    <location>
        <begin position="198"/>
        <end position="207"/>
    </location>
</feature>
<accession>A0A8H3CPU7</accession>
<feature type="coiled-coil region" evidence="1">
    <location>
        <begin position="263"/>
        <end position="290"/>
    </location>
</feature>
<evidence type="ECO:0000313" key="3">
    <source>
        <dbReference type="EMBL" id="CAE6489567.1"/>
    </source>
</evidence>
<organism evidence="3 4">
    <name type="scientific">Rhizoctonia solani</name>
    <dbReference type="NCBI Taxonomy" id="456999"/>
    <lineage>
        <taxon>Eukaryota</taxon>
        <taxon>Fungi</taxon>
        <taxon>Dikarya</taxon>
        <taxon>Basidiomycota</taxon>
        <taxon>Agaricomycotina</taxon>
        <taxon>Agaricomycetes</taxon>
        <taxon>Cantharellales</taxon>
        <taxon>Ceratobasidiaceae</taxon>
        <taxon>Rhizoctonia</taxon>
    </lineage>
</organism>
<evidence type="ECO:0000256" key="1">
    <source>
        <dbReference type="SAM" id="Coils"/>
    </source>
</evidence>
<proteinExistence type="predicted"/>
<evidence type="ECO:0000256" key="2">
    <source>
        <dbReference type="SAM" id="MobiDB-lite"/>
    </source>
</evidence>
<keyword evidence="1" id="KW-0175">Coiled coil</keyword>
<reference evidence="3" key="1">
    <citation type="submission" date="2021-01" db="EMBL/GenBank/DDBJ databases">
        <authorList>
            <person name="Kaushik A."/>
        </authorList>
    </citation>
    <scope>NUCLEOTIDE SEQUENCE</scope>
    <source>
        <strain evidence="3">AG6-10EEA</strain>
    </source>
</reference>
<dbReference type="Proteomes" id="UP000663853">
    <property type="component" value="Unassembled WGS sequence"/>
</dbReference>
<protein>
    <submittedName>
        <fullName evidence="3">Uncharacterized protein</fullName>
    </submittedName>
</protein>